<evidence type="ECO:0000256" key="3">
    <source>
        <dbReference type="ARBA" id="ARBA00023163"/>
    </source>
</evidence>
<dbReference type="EMBL" id="LGUB01000945">
    <property type="protein sequence ID" value="KRH92410.1"/>
    <property type="molecule type" value="Genomic_DNA"/>
</dbReference>
<dbReference type="InterPro" id="IPR007282">
    <property type="entry name" value="NOT2/3/5_C"/>
</dbReference>
<keyword evidence="2" id="KW-0805">Transcription regulation</keyword>
<comment type="caution">
    <text evidence="6">The sequence shown here is derived from an EMBL/GenBank/DDBJ whole genome shotgun (WGS) entry which is preliminary data.</text>
</comment>
<keyword evidence="3" id="KW-0804">Transcription</keyword>
<evidence type="ECO:0000259" key="5">
    <source>
        <dbReference type="Pfam" id="PF04153"/>
    </source>
</evidence>
<dbReference type="Gene3D" id="2.30.30.1020">
    <property type="entry name" value="CCR4-NOT complex subunit 2/3/5, C-terminal domain"/>
    <property type="match status" value="1"/>
</dbReference>
<dbReference type="VEuPathDB" id="MicrosporidiaDB:M153_6266000188"/>
<accession>A0A0R0LSW1</accession>
<dbReference type="PANTHER" id="PTHR23326">
    <property type="entry name" value="CCR4 NOT-RELATED"/>
    <property type="match status" value="1"/>
</dbReference>
<dbReference type="Proteomes" id="UP000051530">
    <property type="component" value="Unassembled WGS sequence"/>
</dbReference>
<proteinExistence type="inferred from homology"/>
<feature type="compositionally biased region" description="Basic and acidic residues" evidence="4">
    <location>
        <begin position="1"/>
        <end position="29"/>
    </location>
</feature>
<dbReference type="GO" id="GO:0030015">
    <property type="term" value="C:CCR4-NOT core complex"/>
    <property type="evidence" value="ECO:0007669"/>
    <property type="project" value="InterPro"/>
</dbReference>
<evidence type="ECO:0000256" key="2">
    <source>
        <dbReference type="ARBA" id="ARBA00023015"/>
    </source>
</evidence>
<evidence type="ECO:0000313" key="7">
    <source>
        <dbReference type="Proteomes" id="UP000051530"/>
    </source>
</evidence>
<dbReference type="GO" id="GO:0006355">
    <property type="term" value="P:regulation of DNA-templated transcription"/>
    <property type="evidence" value="ECO:0007669"/>
    <property type="project" value="InterPro"/>
</dbReference>
<feature type="compositionally biased region" description="Polar residues" evidence="4">
    <location>
        <begin position="34"/>
        <end position="54"/>
    </location>
</feature>
<dbReference type="AlphaFoldDB" id="A0A0R0LSW1"/>
<evidence type="ECO:0000256" key="4">
    <source>
        <dbReference type="SAM" id="MobiDB-lite"/>
    </source>
</evidence>
<feature type="domain" description="NOT2/NOT3/NOT5 C-terminal" evidence="5">
    <location>
        <begin position="197"/>
        <end position="306"/>
    </location>
</feature>
<feature type="region of interest" description="Disordered" evidence="4">
    <location>
        <begin position="1"/>
        <end position="58"/>
    </location>
</feature>
<dbReference type="OrthoDB" id="293823at2759"/>
<protein>
    <submittedName>
        <fullName evidence="6">CCR4-NOT transcriptional regulation complex, NOT5 subunit</fullName>
    </submittedName>
</protein>
<evidence type="ECO:0000313" key="6">
    <source>
        <dbReference type="EMBL" id="KRH92410.1"/>
    </source>
</evidence>
<dbReference type="InterPro" id="IPR040168">
    <property type="entry name" value="Not2/3/5"/>
</dbReference>
<comment type="similarity">
    <text evidence="1">Belongs to the CNOT2/3/5 family.</text>
</comment>
<reference evidence="6 7" key="1">
    <citation type="submission" date="2015-07" db="EMBL/GenBank/DDBJ databases">
        <title>The genome of Pseudoloma neurophilia, a relevant intracellular parasite of the zebrafish.</title>
        <authorList>
            <person name="Ndikumana S."/>
            <person name="Pelin A."/>
            <person name="Sanders J."/>
            <person name="Corradi N."/>
        </authorList>
    </citation>
    <scope>NUCLEOTIDE SEQUENCE [LARGE SCALE GENOMIC DNA]</scope>
    <source>
        <strain evidence="6 7">MK1</strain>
    </source>
</reference>
<dbReference type="GO" id="GO:0000289">
    <property type="term" value="P:nuclear-transcribed mRNA poly(A) tail shortening"/>
    <property type="evidence" value="ECO:0007669"/>
    <property type="project" value="UniProtKB-ARBA"/>
</dbReference>
<name>A0A0R0LSW1_9MICR</name>
<gene>
    <name evidence="6" type="ORF">M153_6266000188</name>
</gene>
<sequence length="311" mass="37139">MKKTANDIKKDLKPVENKRTFVKREGEHKKYNKPTEQTKTNITSENQNNSTIRSEQQKKDLKFEKAVFHGHTVYKCSENKRKPKEIKEPEVVISAADIWKNAAKLLDSKKQTVKNEQKSEITKIKPENTNISNPLDNLKEKQKYGHSVYKEALLHSILNRLTISSDLLKDSPLKGNSNQESDKNILETNNHENIESVEPQKRKVPDWFPKKPIHVFDNSLIYNNLNIDTLFFIFYFSKNEKQIFAARHLKKYSWRYHTKYNTWFQRLEEPKLITEYYEQGIFLFFDYEVTWTNRKKTDFTFEYKYLENIEI</sequence>
<dbReference type="Pfam" id="PF04153">
    <property type="entry name" value="NOT2_3_5_C"/>
    <property type="match status" value="1"/>
</dbReference>
<dbReference type="InterPro" id="IPR038635">
    <property type="entry name" value="CCR4-NOT_su2/3/5_C_sf"/>
</dbReference>
<keyword evidence="7" id="KW-1185">Reference proteome</keyword>
<organism evidence="6 7">
    <name type="scientific">Pseudoloma neurophilia</name>
    <dbReference type="NCBI Taxonomy" id="146866"/>
    <lineage>
        <taxon>Eukaryota</taxon>
        <taxon>Fungi</taxon>
        <taxon>Fungi incertae sedis</taxon>
        <taxon>Microsporidia</taxon>
        <taxon>Pseudoloma</taxon>
    </lineage>
</organism>
<evidence type="ECO:0000256" key="1">
    <source>
        <dbReference type="ARBA" id="ARBA00007682"/>
    </source>
</evidence>